<dbReference type="EMBL" id="CM055735">
    <property type="protein sequence ID" value="KAJ8008078.1"/>
    <property type="molecule type" value="Genomic_DNA"/>
</dbReference>
<protein>
    <submittedName>
        <fullName evidence="1">Uncharacterized protein</fullName>
    </submittedName>
</protein>
<name>A0ACC2GXM1_DALPE</name>
<dbReference type="Proteomes" id="UP001157502">
    <property type="component" value="Chromosome 8"/>
</dbReference>
<reference evidence="1" key="1">
    <citation type="submission" date="2021-05" db="EMBL/GenBank/DDBJ databases">
        <authorList>
            <person name="Pan Q."/>
            <person name="Jouanno E."/>
            <person name="Zahm M."/>
            <person name="Klopp C."/>
            <person name="Cabau C."/>
            <person name="Louis A."/>
            <person name="Berthelot C."/>
            <person name="Parey E."/>
            <person name="Roest Crollius H."/>
            <person name="Montfort J."/>
            <person name="Robinson-Rechavi M."/>
            <person name="Bouchez O."/>
            <person name="Lampietro C."/>
            <person name="Lopez Roques C."/>
            <person name="Donnadieu C."/>
            <person name="Postlethwait J."/>
            <person name="Bobe J."/>
            <person name="Dillon D."/>
            <person name="Chandos A."/>
            <person name="von Hippel F."/>
            <person name="Guiguen Y."/>
        </authorList>
    </citation>
    <scope>NUCLEOTIDE SEQUENCE</scope>
    <source>
        <strain evidence="1">YG-Jan2019</strain>
    </source>
</reference>
<comment type="caution">
    <text evidence="1">The sequence shown here is derived from an EMBL/GenBank/DDBJ whole genome shotgun (WGS) entry which is preliminary data.</text>
</comment>
<gene>
    <name evidence="1" type="ORF">DPEC_G00101030</name>
</gene>
<evidence type="ECO:0000313" key="1">
    <source>
        <dbReference type="EMBL" id="KAJ8008078.1"/>
    </source>
</evidence>
<evidence type="ECO:0000313" key="2">
    <source>
        <dbReference type="Proteomes" id="UP001157502"/>
    </source>
</evidence>
<organism evidence="1 2">
    <name type="scientific">Dallia pectoralis</name>
    <name type="common">Alaska blackfish</name>
    <dbReference type="NCBI Taxonomy" id="75939"/>
    <lineage>
        <taxon>Eukaryota</taxon>
        <taxon>Metazoa</taxon>
        <taxon>Chordata</taxon>
        <taxon>Craniata</taxon>
        <taxon>Vertebrata</taxon>
        <taxon>Euteleostomi</taxon>
        <taxon>Actinopterygii</taxon>
        <taxon>Neopterygii</taxon>
        <taxon>Teleostei</taxon>
        <taxon>Protacanthopterygii</taxon>
        <taxon>Esociformes</taxon>
        <taxon>Umbridae</taxon>
        <taxon>Dallia</taxon>
    </lineage>
</organism>
<sequence>MEWSSILRAEGRRECARLGNTLPPSFPVLARPLPPQHGKQPPTAPFRPTSLYQLLSFSGPRQATEKGGLLTNTAYTLTIGSGGGFISTVTTPNAMGVVPCFQSSLRCGPPQHLSVGTSSHISSPTSL</sequence>
<accession>A0ACC2GXM1</accession>
<proteinExistence type="predicted"/>
<keyword evidence="2" id="KW-1185">Reference proteome</keyword>